<feature type="compositionally biased region" description="Basic and acidic residues" evidence="1">
    <location>
        <begin position="1"/>
        <end position="17"/>
    </location>
</feature>
<evidence type="ECO:0000256" key="1">
    <source>
        <dbReference type="SAM" id="MobiDB-lite"/>
    </source>
</evidence>
<feature type="region of interest" description="Disordered" evidence="1">
    <location>
        <begin position="1"/>
        <end position="36"/>
    </location>
</feature>
<dbReference type="Proteomes" id="UP000188532">
    <property type="component" value="Unassembled WGS sequence"/>
</dbReference>
<gene>
    <name evidence="3" type="ORF">BZL29_6224</name>
    <name evidence="2" type="ORF">NIIDMKKI_69490</name>
</gene>
<organism evidence="3 4">
    <name type="scientific">Mycobacterium kansasii</name>
    <dbReference type="NCBI Taxonomy" id="1768"/>
    <lineage>
        <taxon>Bacteria</taxon>
        <taxon>Bacillati</taxon>
        <taxon>Actinomycetota</taxon>
        <taxon>Actinomycetes</taxon>
        <taxon>Mycobacteriales</taxon>
        <taxon>Mycobacteriaceae</taxon>
        <taxon>Mycobacterium</taxon>
    </lineage>
</organism>
<dbReference type="EMBL" id="AP023343">
    <property type="protein sequence ID" value="BCI91743.1"/>
    <property type="molecule type" value="Genomic_DNA"/>
</dbReference>
<evidence type="ECO:0000313" key="4">
    <source>
        <dbReference type="Proteomes" id="UP000188532"/>
    </source>
</evidence>
<dbReference type="Proteomes" id="UP000516380">
    <property type="component" value="Chromosome"/>
</dbReference>
<evidence type="ECO:0000313" key="5">
    <source>
        <dbReference type="Proteomes" id="UP000516380"/>
    </source>
</evidence>
<dbReference type="AlphaFoldDB" id="A0A1V3WSH5"/>
<reference evidence="3 4" key="1">
    <citation type="submission" date="2017-02" db="EMBL/GenBank/DDBJ databases">
        <title>Complete genome sequences of Mycobacterium kansasii strains isolated from rhesus macaques.</title>
        <authorList>
            <person name="Panda A."/>
            <person name="Nagaraj S."/>
            <person name="Zhao X."/>
            <person name="Tettelin H."/>
            <person name="Detolla L.J."/>
        </authorList>
    </citation>
    <scope>NUCLEOTIDE SEQUENCE [LARGE SCALE GENOMIC DNA]</scope>
    <source>
        <strain evidence="3 4">11-3469</strain>
    </source>
</reference>
<proteinExistence type="predicted"/>
<dbReference type="EMBL" id="MVBN01000007">
    <property type="protein sequence ID" value="OOK69792.1"/>
    <property type="molecule type" value="Genomic_DNA"/>
</dbReference>
<name>A0A1V3WSH5_MYCKA</name>
<evidence type="ECO:0000313" key="2">
    <source>
        <dbReference type="EMBL" id="BCI91743.1"/>
    </source>
</evidence>
<evidence type="ECO:0000313" key="3">
    <source>
        <dbReference type="EMBL" id="OOK69792.1"/>
    </source>
</evidence>
<reference evidence="2 5" key="2">
    <citation type="submission" date="2020-07" db="EMBL/GenBank/DDBJ databases">
        <title>Mycobacterium kansasii (former subtype) with zoonotic potential isolated from diseased indoor pet cat, Japan.</title>
        <authorList>
            <person name="Fukano H."/>
            <person name="Terazono T."/>
            <person name="Hoshino Y."/>
        </authorList>
    </citation>
    <scope>NUCLEOTIDE SEQUENCE [LARGE SCALE GENOMIC DNA]</scope>
    <source>
        <strain evidence="2 5">Kuro-I</strain>
    </source>
</reference>
<keyword evidence="5" id="KW-1185">Reference proteome</keyword>
<accession>A0A1V3WSH5</accession>
<protein>
    <submittedName>
        <fullName evidence="3">Uncharacterized protein</fullName>
    </submittedName>
</protein>
<sequence>MRATESDSARAVDDGTTSRRRRHLAVGPGARASLDDGAVDRRDGRAMLGRGATSADATAECGAFVAEDVTMGPAGGGSA</sequence>